<feature type="signal peptide" evidence="4">
    <location>
        <begin position="1"/>
        <end position="28"/>
    </location>
</feature>
<dbReference type="PROSITE" id="PS00080">
    <property type="entry name" value="MULTICOPPER_OXIDASE2"/>
    <property type="match status" value="1"/>
</dbReference>
<dbReference type="InterPro" id="IPR045087">
    <property type="entry name" value="Cu-oxidase_fam"/>
</dbReference>
<evidence type="ECO:0000256" key="1">
    <source>
        <dbReference type="ARBA" id="ARBA00022723"/>
    </source>
</evidence>
<comment type="caution">
    <text evidence="8">The sequence shown here is derived from an EMBL/GenBank/DDBJ whole genome shotgun (WGS) entry which is preliminary data.</text>
</comment>
<dbReference type="InterPro" id="IPR011707">
    <property type="entry name" value="Cu-oxidase-like_N"/>
</dbReference>
<dbReference type="InterPro" id="IPR001117">
    <property type="entry name" value="Cu-oxidase_2nd"/>
</dbReference>
<dbReference type="PANTHER" id="PTHR11709:SF394">
    <property type="entry name" value="FI03373P-RELATED"/>
    <property type="match status" value="1"/>
</dbReference>
<dbReference type="AlphaFoldDB" id="A0A0D6P667"/>
<dbReference type="InterPro" id="IPR011706">
    <property type="entry name" value="Cu-oxidase_C"/>
</dbReference>
<evidence type="ECO:0000256" key="4">
    <source>
        <dbReference type="SAM" id="SignalP"/>
    </source>
</evidence>
<dbReference type="Gene3D" id="2.60.40.420">
    <property type="entry name" value="Cupredoxins - blue copper proteins"/>
    <property type="match status" value="3"/>
</dbReference>
<dbReference type="PROSITE" id="PS00079">
    <property type="entry name" value="MULTICOPPER_OXIDASE1"/>
    <property type="match status" value="1"/>
</dbReference>
<dbReference type="InterPro" id="IPR034279">
    <property type="entry name" value="CuRO_3_CopA"/>
</dbReference>
<dbReference type="EMBL" id="BANB01000087">
    <property type="protein sequence ID" value="GAN76374.1"/>
    <property type="molecule type" value="Genomic_DNA"/>
</dbReference>
<evidence type="ECO:0000259" key="7">
    <source>
        <dbReference type="Pfam" id="PF07732"/>
    </source>
</evidence>
<keyword evidence="9" id="KW-1185">Reference proteome</keyword>
<dbReference type="Pfam" id="PF00394">
    <property type="entry name" value="Cu-oxidase"/>
    <property type="match status" value="1"/>
</dbReference>
<dbReference type="InterPro" id="IPR033138">
    <property type="entry name" value="Cu_oxidase_CS"/>
</dbReference>
<dbReference type="CDD" id="cd13896">
    <property type="entry name" value="CuRO_3_CopA"/>
    <property type="match status" value="1"/>
</dbReference>
<feature type="domain" description="Plastocyanin-like" evidence="5">
    <location>
        <begin position="263"/>
        <end position="351"/>
    </location>
</feature>
<evidence type="ECO:0000256" key="3">
    <source>
        <dbReference type="ARBA" id="ARBA00023008"/>
    </source>
</evidence>
<dbReference type="InterPro" id="IPR002355">
    <property type="entry name" value="Cu_oxidase_Cu_BS"/>
</dbReference>
<feature type="domain" description="Plastocyanin-like" evidence="7">
    <location>
        <begin position="70"/>
        <end position="157"/>
    </location>
</feature>
<dbReference type="GO" id="GO:0005507">
    <property type="term" value="F:copper ion binding"/>
    <property type="evidence" value="ECO:0007669"/>
    <property type="project" value="InterPro"/>
</dbReference>
<dbReference type="Pfam" id="PF07732">
    <property type="entry name" value="Cu-oxidase_3"/>
    <property type="match status" value="1"/>
</dbReference>
<organism evidence="8 9">
    <name type="scientific">Acidisphaera rubrifaciens HS-AP3</name>
    <dbReference type="NCBI Taxonomy" id="1231350"/>
    <lineage>
        <taxon>Bacteria</taxon>
        <taxon>Pseudomonadati</taxon>
        <taxon>Pseudomonadota</taxon>
        <taxon>Alphaproteobacteria</taxon>
        <taxon>Acetobacterales</taxon>
        <taxon>Acetobacteraceae</taxon>
        <taxon>Acidisphaera</taxon>
    </lineage>
</organism>
<evidence type="ECO:0000259" key="6">
    <source>
        <dbReference type="Pfam" id="PF07731"/>
    </source>
</evidence>
<dbReference type="InterPro" id="IPR008972">
    <property type="entry name" value="Cupredoxin"/>
</dbReference>
<dbReference type="PROSITE" id="PS51318">
    <property type="entry name" value="TAT"/>
    <property type="match status" value="1"/>
</dbReference>
<feature type="chain" id="PRO_5002309914" evidence="4">
    <location>
        <begin position="29"/>
        <end position="516"/>
    </location>
</feature>
<evidence type="ECO:0000256" key="2">
    <source>
        <dbReference type="ARBA" id="ARBA00023002"/>
    </source>
</evidence>
<dbReference type="PANTHER" id="PTHR11709">
    <property type="entry name" value="MULTI-COPPER OXIDASE"/>
    <property type="match status" value="1"/>
</dbReference>
<dbReference type="InterPro" id="IPR006311">
    <property type="entry name" value="TAT_signal"/>
</dbReference>
<dbReference type="Proteomes" id="UP000032680">
    <property type="component" value="Unassembled WGS sequence"/>
</dbReference>
<dbReference type="SUPFAM" id="SSF49503">
    <property type="entry name" value="Cupredoxins"/>
    <property type="match status" value="3"/>
</dbReference>
<evidence type="ECO:0000259" key="5">
    <source>
        <dbReference type="Pfam" id="PF00394"/>
    </source>
</evidence>
<evidence type="ECO:0000313" key="9">
    <source>
        <dbReference type="Proteomes" id="UP000032680"/>
    </source>
</evidence>
<protein>
    <submittedName>
        <fullName evidence="8">Multicopper oxidase</fullName>
    </submittedName>
</protein>
<dbReference type="OrthoDB" id="9757546at2"/>
<dbReference type="GO" id="GO:0016491">
    <property type="term" value="F:oxidoreductase activity"/>
    <property type="evidence" value="ECO:0007669"/>
    <property type="project" value="UniProtKB-KW"/>
</dbReference>
<dbReference type="RefSeq" id="WP_048860178.1">
    <property type="nucleotide sequence ID" value="NZ_BANB01000087.1"/>
</dbReference>
<name>A0A0D6P667_9PROT</name>
<sequence>MQRITRRRALVGGFAVAALAASPRGVRATDEAAQAPLAGHGGQTLVASTRSIDVDGRPATVFRLLGPDDAPGLRLAPGERFRVGLRNATTQPTIIHWHGQLPPWTQDGFPWPQTPPIPAGGRQDYDYAPIPGTFWMHSHHGLQEQALMTAPLIVRTAEELREDRQEVVLMLHDFSHRPPEALLAGVTGRSAAQTTAMMRAMDSAPPIMPAARMRSAVPRDTAMGGMAMKGMSAQGGLHMAMEGDMAMDLNDIDYDAFLANDRTLGDPEVVRTAARGRLRLRIINASSSTQFWIDLGRLTGEVVAADGHAVRPVSARRLPLAIAQRLDVLIDLPGDGAYPILAEVEGRRDRTGIVVATPGAPIARIAAQSAAAAPAVDNSLEAILSARTPLVARSADVTRTLVLSGGMRPYVWTIDGATWPAVTPFMVRRGQRIEIDMVNRSMMAHPMHLHGHAFQVIALDRRPVAGAVRDTVLVPPMGRVRIAFDADNPGRWALHCHNLYHMAAGMMTEVRYDGIA</sequence>
<reference evidence="8 9" key="1">
    <citation type="submission" date="2012-11" db="EMBL/GenBank/DDBJ databases">
        <title>Whole genome sequence of Acidisphaera rubrifaciens HS-AP3.</title>
        <authorList>
            <person name="Azuma Y."/>
            <person name="Higashiura N."/>
            <person name="Hirakawa H."/>
            <person name="Matsushita K."/>
        </authorList>
    </citation>
    <scope>NUCLEOTIDE SEQUENCE [LARGE SCALE GENOMIC DNA]</scope>
    <source>
        <strain evidence="8 9">HS-AP3</strain>
    </source>
</reference>
<dbReference type="CDD" id="cd13865">
    <property type="entry name" value="CuRO_1_LCC_like_3"/>
    <property type="match status" value="1"/>
</dbReference>
<keyword evidence="4" id="KW-0732">Signal</keyword>
<keyword evidence="3" id="KW-0186">Copper</keyword>
<dbReference type="Pfam" id="PF07731">
    <property type="entry name" value="Cu-oxidase_2"/>
    <property type="match status" value="1"/>
</dbReference>
<proteinExistence type="predicted"/>
<evidence type="ECO:0000313" key="8">
    <source>
        <dbReference type="EMBL" id="GAN76374.1"/>
    </source>
</evidence>
<gene>
    <name evidence="8" type="ORF">Asru_0087_03</name>
</gene>
<keyword evidence="2" id="KW-0560">Oxidoreductase</keyword>
<accession>A0A0D6P667</accession>
<keyword evidence="1" id="KW-0479">Metal-binding</keyword>
<feature type="domain" description="Plastocyanin-like" evidence="6">
    <location>
        <begin position="399"/>
        <end position="512"/>
    </location>
</feature>